<accession>A0ABR2KEN3</accession>
<dbReference type="EMBL" id="JAPFFF010000005">
    <property type="protein sequence ID" value="KAK8889567.1"/>
    <property type="molecule type" value="Genomic_DNA"/>
</dbReference>
<evidence type="ECO:0000313" key="3">
    <source>
        <dbReference type="Proteomes" id="UP001470230"/>
    </source>
</evidence>
<feature type="compositionally biased region" description="Basic residues" evidence="1">
    <location>
        <begin position="46"/>
        <end position="56"/>
    </location>
</feature>
<evidence type="ECO:0000256" key="1">
    <source>
        <dbReference type="SAM" id="MobiDB-lite"/>
    </source>
</evidence>
<keyword evidence="3" id="KW-1185">Reference proteome</keyword>
<feature type="compositionally biased region" description="Basic and acidic residues" evidence="1">
    <location>
        <begin position="33"/>
        <end position="45"/>
    </location>
</feature>
<organism evidence="2 3">
    <name type="scientific">Tritrichomonas musculus</name>
    <dbReference type="NCBI Taxonomy" id="1915356"/>
    <lineage>
        <taxon>Eukaryota</taxon>
        <taxon>Metamonada</taxon>
        <taxon>Parabasalia</taxon>
        <taxon>Tritrichomonadida</taxon>
        <taxon>Tritrichomonadidae</taxon>
        <taxon>Tritrichomonas</taxon>
    </lineage>
</organism>
<feature type="compositionally biased region" description="Polar residues" evidence="1">
    <location>
        <begin position="73"/>
        <end position="83"/>
    </location>
</feature>
<sequence>MSKRKQEKREHAFVESSESTSKYPNGNSAQNEDSSKQINDKEIKTHRPRGRPRKPQKSNTTLTDDKNKTDMKSAQSSPLSPMISNEKKKADSNLTIQPNNRKSISQQTNINKNHNKDKDQKKHHAKNGNIVYKNIHNNTNTDKDAPSSNLDESSPSKSNSGFNYIVTHSRLETIEIRINDNQITEMIHPAQCIVYDRLHQEPLFLNQKESEKRKNYRIIHTLKRIPSCWEPMPWDKEEEKMTKFENIQFSEMIEKYEPSNPEGEVKEWYISNNERSGSKQRKKRPYIPFIGSLNDFSTDTFDDQTDFDFYE</sequence>
<name>A0ABR2KEN3_9EUKA</name>
<protein>
    <submittedName>
        <fullName evidence="2">Uncharacterized protein</fullName>
    </submittedName>
</protein>
<dbReference type="Proteomes" id="UP001470230">
    <property type="component" value="Unassembled WGS sequence"/>
</dbReference>
<feature type="compositionally biased region" description="Polar residues" evidence="1">
    <location>
        <begin position="135"/>
        <end position="162"/>
    </location>
</feature>
<proteinExistence type="predicted"/>
<evidence type="ECO:0000313" key="2">
    <source>
        <dbReference type="EMBL" id="KAK8889567.1"/>
    </source>
</evidence>
<reference evidence="2 3" key="1">
    <citation type="submission" date="2024-04" db="EMBL/GenBank/DDBJ databases">
        <title>Tritrichomonas musculus Genome.</title>
        <authorList>
            <person name="Alves-Ferreira E."/>
            <person name="Grigg M."/>
            <person name="Lorenzi H."/>
            <person name="Galac M."/>
        </authorList>
    </citation>
    <scope>NUCLEOTIDE SEQUENCE [LARGE SCALE GENOMIC DNA]</scope>
    <source>
        <strain evidence="2 3">EAF2021</strain>
    </source>
</reference>
<comment type="caution">
    <text evidence="2">The sequence shown here is derived from an EMBL/GenBank/DDBJ whole genome shotgun (WGS) entry which is preliminary data.</text>
</comment>
<feature type="compositionally biased region" description="Polar residues" evidence="1">
    <location>
        <begin position="16"/>
        <end position="32"/>
    </location>
</feature>
<feature type="region of interest" description="Disordered" evidence="1">
    <location>
        <begin position="1"/>
        <end position="162"/>
    </location>
</feature>
<gene>
    <name evidence="2" type="ORF">M9Y10_034317</name>
</gene>
<feature type="compositionally biased region" description="Polar residues" evidence="1">
    <location>
        <begin position="92"/>
        <end position="108"/>
    </location>
</feature>